<reference evidence="6 7" key="1">
    <citation type="submission" date="2017-01" db="EMBL/GenBank/DDBJ databases">
        <title>Genome sequencing of Rhodoferax fermentans JCM 7819.</title>
        <authorList>
            <person name="Kim Y.J."/>
            <person name="Farh M.E.-A."/>
            <person name="Yang D.-C."/>
        </authorList>
    </citation>
    <scope>NUCLEOTIDE SEQUENCE [LARGE SCALE GENOMIC DNA]</scope>
    <source>
        <strain evidence="6 7">JCM 7819</strain>
    </source>
</reference>
<feature type="transmembrane region" description="Helical" evidence="5">
    <location>
        <begin position="198"/>
        <end position="230"/>
    </location>
</feature>
<dbReference type="InterPro" id="IPR059112">
    <property type="entry name" value="CysZ/EI24"/>
</dbReference>
<evidence type="ECO:0000313" key="6">
    <source>
        <dbReference type="EMBL" id="OOV06157.1"/>
    </source>
</evidence>
<evidence type="ECO:0008006" key="8">
    <source>
        <dbReference type="Google" id="ProtNLM"/>
    </source>
</evidence>
<evidence type="ECO:0000313" key="7">
    <source>
        <dbReference type="Proteomes" id="UP000190750"/>
    </source>
</evidence>
<sequence>MNLLFDSFWRALLDCFRPRVMLLSAAPLVLMAVLSVTLGNLYWETSLVWVRATLEASSIVGVVSGWMQALGLGGITSVLAPLIVIVSIMPVVVLLSLLSVALLMTPALTHFVAKQRFPQLARKEGGYFILGLGWALLSTLLALVALVVSIPLWFIPPLILVLPPLIWGWLTYRVMAFDALASHASGEERRELFRKHRLSLLGIGVFCGYLGAAPSVIWASGVLFAAAFVVLVPIGIWLYTWVFALSSLWFAHYCLQALHNLRQQRELDLPSVDEHLVEATLAEPEALPLTHDTNTKPPSAA</sequence>
<protein>
    <recommendedName>
        <fullName evidence="8">Transmembrane protein</fullName>
    </recommendedName>
</protein>
<dbReference type="AlphaFoldDB" id="A0A1T1AQ16"/>
<comment type="subcellular location">
    <subcellularLocation>
        <location evidence="1">Membrane</location>
        <topology evidence="1">Multi-pass membrane protein</topology>
    </subcellularLocation>
</comment>
<feature type="transmembrane region" description="Helical" evidence="5">
    <location>
        <begin position="125"/>
        <end position="154"/>
    </location>
</feature>
<organism evidence="6 7">
    <name type="scientific">Rhodoferax fermentans</name>
    <dbReference type="NCBI Taxonomy" id="28066"/>
    <lineage>
        <taxon>Bacteria</taxon>
        <taxon>Pseudomonadati</taxon>
        <taxon>Pseudomonadota</taxon>
        <taxon>Betaproteobacteria</taxon>
        <taxon>Burkholderiales</taxon>
        <taxon>Comamonadaceae</taxon>
        <taxon>Rhodoferax</taxon>
    </lineage>
</organism>
<evidence type="ECO:0000256" key="3">
    <source>
        <dbReference type="ARBA" id="ARBA00022989"/>
    </source>
</evidence>
<dbReference type="Proteomes" id="UP000190750">
    <property type="component" value="Unassembled WGS sequence"/>
</dbReference>
<dbReference type="OrthoDB" id="8565703at2"/>
<dbReference type="RefSeq" id="WP_078363940.1">
    <property type="nucleotide sequence ID" value="NZ_MTJN01000002.1"/>
</dbReference>
<feature type="transmembrane region" description="Helical" evidence="5">
    <location>
        <begin position="79"/>
        <end position="104"/>
    </location>
</feature>
<feature type="transmembrane region" description="Helical" evidence="5">
    <location>
        <begin position="20"/>
        <end position="41"/>
    </location>
</feature>
<evidence type="ECO:0000256" key="5">
    <source>
        <dbReference type="SAM" id="Phobius"/>
    </source>
</evidence>
<keyword evidence="2 5" id="KW-0812">Transmembrane</keyword>
<keyword evidence="3 5" id="KW-1133">Transmembrane helix</keyword>
<dbReference type="Pfam" id="PF07264">
    <property type="entry name" value="EI24"/>
    <property type="match status" value="1"/>
</dbReference>
<feature type="transmembrane region" description="Helical" evidence="5">
    <location>
        <begin position="48"/>
        <end position="67"/>
    </location>
</feature>
<dbReference type="STRING" id="28066.RF819_04945"/>
<evidence type="ECO:0000256" key="1">
    <source>
        <dbReference type="ARBA" id="ARBA00004141"/>
    </source>
</evidence>
<name>A0A1T1AQ16_RHOFE</name>
<proteinExistence type="predicted"/>
<comment type="caution">
    <text evidence="6">The sequence shown here is derived from an EMBL/GenBank/DDBJ whole genome shotgun (WGS) entry which is preliminary data.</text>
</comment>
<evidence type="ECO:0000256" key="4">
    <source>
        <dbReference type="ARBA" id="ARBA00023136"/>
    </source>
</evidence>
<keyword evidence="4 5" id="KW-0472">Membrane</keyword>
<keyword evidence="7" id="KW-1185">Reference proteome</keyword>
<gene>
    <name evidence="6" type="ORF">RF819_04945</name>
</gene>
<evidence type="ECO:0000256" key="2">
    <source>
        <dbReference type="ARBA" id="ARBA00022692"/>
    </source>
</evidence>
<dbReference type="EMBL" id="MTJN01000002">
    <property type="protein sequence ID" value="OOV06157.1"/>
    <property type="molecule type" value="Genomic_DNA"/>
</dbReference>
<accession>A0A1T1AQ16</accession>